<dbReference type="PANTHER" id="PTHR24251">
    <property type="entry name" value="OVOCHYMASE-RELATED"/>
    <property type="match status" value="1"/>
</dbReference>
<organism evidence="5 6">
    <name type="scientific">Hymenobacter lucidus</name>
    <dbReference type="NCBI Taxonomy" id="2880930"/>
    <lineage>
        <taxon>Bacteria</taxon>
        <taxon>Pseudomonadati</taxon>
        <taxon>Bacteroidota</taxon>
        <taxon>Cytophagia</taxon>
        <taxon>Cytophagales</taxon>
        <taxon>Hymenobacteraceae</taxon>
        <taxon>Hymenobacter</taxon>
    </lineage>
</organism>
<gene>
    <name evidence="5" type="ORF">LGH74_03870</name>
</gene>
<dbReference type="Pfam" id="PF07705">
    <property type="entry name" value="CARDB"/>
    <property type="match status" value="8"/>
</dbReference>
<dbReference type="CDD" id="cd00041">
    <property type="entry name" value="CUB"/>
    <property type="match status" value="2"/>
</dbReference>
<evidence type="ECO:0000256" key="3">
    <source>
        <dbReference type="SAM" id="SignalP"/>
    </source>
</evidence>
<dbReference type="Gene3D" id="2.60.120.290">
    <property type="entry name" value="Spermadhesin, CUB domain"/>
    <property type="match status" value="2"/>
</dbReference>
<evidence type="ECO:0000256" key="1">
    <source>
        <dbReference type="ARBA" id="ARBA00022737"/>
    </source>
</evidence>
<protein>
    <submittedName>
        <fullName evidence="5">T9SS type A sorting domain-containing protein</fullName>
    </submittedName>
</protein>
<evidence type="ECO:0000313" key="5">
    <source>
        <dbReference type="EMBL" id="MCB2407100.1"/>
    </source>
</evidence>
<dbReference type="InterPro" id="IPR000859">
    <property type="entry name" value="CUB_dom"/>
</dbReference>
<dbReference type="Gene3D" id="2.60.40.10">
    <property type="entry name" value="Immunoglobulins"/>
    <property type="match status" value="8"/>
</dbReference>
<dbReference type="InterPro" id="IPR035914">
    <property type="entry name" value="Sperma_CUB_dom_sf"/>
</dbReference>
<dbReference type="InterPro" id="IPR011635">
    <property type="entry name" value="CARDB"/>
</dbReference>
<dbReference type="InterPro" id="IPR026444">
    <property type="entry name" value="Secre_tail"/>
</dbReference>
<evidence type="ECO:0000256" key="2">
    <source>
        <dbReference type="ARBA" id="ARBA00023157"/>
    </source>
</evidence>
<dbReference type="Pfam" id="PF00431">
    <property type="entry name" value="CUB"/>
    <property type="match status" value="2"/>
</dbReference>
<feature type="domain" description="CUB" evidence="4">
    <location>
        <begin position="40"/>
        <end position="153"/>
    </location>
</feature>
<reference evidence="5" key="1">
    <citation type="submission" date="2021-10" db="EMBL/GenBank/DDBJ databases">
        <authorList>
            <person name="Dean J.D."/>
            <person name="Kim M.K."/>
            <person name="Newey C.N."/>
            <person name="Stoker T.S."/>
            <person name="Thompson D.W."/>
            <person name="Grose J.H."/>
        </authorList>
    </citation>
    <scope>NUCLEOTIDE SEQUENCE</scope>
    <source>
        <strain evidence="5">BT178</strain>
    </source>
</reference>
<feature type="domain" description="CUB" evidence="4">
    <location>
        <begin position="894"/>
        <end position="998"/>
    </location>
</feature>
<sequence>MQHNYPHGTGRFTSWWAMAVALVLLLTGQVAAQTYSMPTTGTTAITTCAGTLYDDGGATGNYTPNANGTVTITPATAGSKVRLQFNGFSVGYYDRMTIYDGSNTSAPIIGTYYDYYSPGTVYATTSAGTLTVRFATDYYSNGYSGFAADIACVTTIPQSDLVIQGASATPISAVPGSTLSLYSSIYNLSGTTATSSNIGYYLSTDATLDAADVLLGSSTGSSLSVGSYSSRSNYVVLPANTTAGAYYLLFAADYQNVVSESNETNNVTSVYLNVVPPTVDLVIQQPSVSPTSTAPGNVIGLSCTINNQGNATATYSSVGFYLSTNTTLDASDQLLTSAYGSQLSPNYPSYRSVTTNVPPGTTPGNYYILFAADYQNVVTESIETNNVSAVALTVAAPNVDLTVSQASLSYYSVSAGTTISAGATVYNQGNTASPSSNVGYYFSSDATLSSNDVLLNSSTGSALGAGLSNYPGATITVPATATPGNYYILFAADYLNAVTESNENNNVRSVSITVVAPSIDLVIQSAYLNSTTTTAGTTISGSHYIYNQGNTSAASSNVGYYLSTDATLSANDVLLSSTTGGALVSGGYATRYPSMTIPASTASGNYYILFAADYQNAVTETNEVNNVAAIGLTVVTPGVDLVIQSAYLNYSTVTAGNATSGSHYIVNLGTTTATSSTTGYYLSTDATLSSNDVLLGSVTGGALAAGGYSTRYPTMTIPANTAAGNYYVLFVADYLSAVTETNETNNVFAAALTVVTPGIDLVPTQPGLSRTAAAAGTLLTVSATIYNQGTTATTSSDMGFYLSTDATLSANDVLLGSATGYTIYAGGYDYRSASVTIPAATATGNYYVLFVADHRGAVTETNETNNVTSVGLAVTAPFNGTLVPFSGTATITTCGTSIADNGGNSDYADYSNGSLTINPATTGSKVRLTFTSFALETCCDRVTIYDGPSTNSPIIGSYIYSPGIVTASTTNTSGALTVQFVSDGSAVYSGFEASVSCVTTTTVQPDLIVQNPTQSVTSVAAGNTIGLGGTVRNQGAGDASSSQLGYYLSLNTTIDGNDLLLGTSSGGALGAGLTAQRTGVFSIPSGVTPGAYYVIYVADPNAAVIETNETNNTSALALTVVAALPDLVVSQATLNPATTPAGGTVSASCLLTNSGTASAAQSTMGFYLSTDNVWSSGDVLLGSVAAAAMPVSAGTTRAASFAIPATTAAGNYYVLYVADAQGVVTESSKTNNIISMPLTVTLTTPVREQLNGFTLSVYPNPATGGEFSVRMDGPNTGKTAELALYNSIGQQVSLQSLTLTAGRVPARFVTKNLGTGVYMLRITGDDLNVTRRILIE</sequence>
<dbReference type="PANTHER" id="PTHR24251:SF30">
    <property type="entry name" value="MEMBRANE FRIZZLED-RELATED PROTEIN"/>
    <property type="match status" value="1"/>
</dbReference>
<dbReference type="EMBL" id="JAJADR010000001">
    <property type="protein sequence ID" value="MCB2407100.1"/>
    <property type="molecule type" value="Genomic_DNA"/>
</dbReference>
<accession>A0ABS8ALL7</accession>
<proteinExistence type="predicted"/>
<feature type="chain" id="PRO_5046190254" evidence="3">
    <location>
        <begin position="33"/>
        <end position="1336"/>
    </location>
</feature>
<dbReference type="PROSITE" id="PS01180">
    <property type="entry name" value="CUB"/>
    <property type="match status" value="2"/>
</dbReference>
<dbReference type="Pfam" id="PF18962">
    <property type="entry name" value="Por_Secre_tail"/>
    <property type="match status" value="1"/>
</dbReference>
<keyword evidence="6" id="KW-1185">Reference proteome</keyword>
<evidence type="ECO:0000313" key="6">
    <source>
        <dbReference type="Proteomes" id="UP001165296"/>
    </source>
</evidence>
<feature type="signal peptide" evidence="3">
    <location>
        <begin position="1"/>
        <end position="32"/>
    </location>
</feature>
<dbReference type="SMART" id="SM00042">
    <property type="entry name" value="CUB"/>
    <property type="match status" value="2"/>
</dbReference>
<dbReference type="InterPro" id="IPR013783">
    <property type="entry name" value="Ig-like_fold"/>
</dbReference>
<evidence type="ECO:0000259" key="4">
    <source>
        <dbReference type="PROSITE" id="PS01180"/>
    </source>
</evidence>
<dbReference type="RefSeq" id="WP_226172209.1">
    <property type="nucleotide sequence ID" value="NZ_JAJADR010000001.1"/>
</dbReference>
<keyword evidence="1" id="KW-0677">Repeat</keyword>
<name>A0ABS8ALL7_9BACT</name>
<dbReference type="SUPFAM" id="SSF49854">
    <property type="entry name" value="Spermadhesin, CUB domain"/>
    <property type="match status" value="2"/>
</dbReference>
<comment type="caution">
    <text evidence="5">The sequence shown here is derived from an EMBL/GenBank/DDBJ whole genome shotgun (WGS) entry which is preliminary data.</text>
</comment>
<dbReference type="Proteomes" id="UP001165296">
    <property type="component" value="Unassembled WGS sequence"/>
</dbReference>
<keyword evidence="3" id="KW-0732">Signal</keyword>
<keyword evidence="2" id="KW-1015">Disulfide bond</keyword>
<dbReference type="NCBIfam" id="TIGR04183">
    <property type="entry name" value="Por_Secre_tail"/>
    <property type="match status" value="1"/>
</dbReference>